<dbReference type="GeneID" id="93711256"/>
<reference evidence="2 3" key="1">
    <citation type="submission" date="2016-10" db="EMBL/GenBank/DDBJ databases">
        <authorList>
            <person name="Varghese N."/>
            <person name="Submissions S."/>
        </authorList>
    </citation>
    <scope>NUCLEOTIDE SEQUENCE [LARGE SCALE GENOMIC DNA]</scope>
    <source>
        <strain evidence="2 3">DSM 13796</strain>
    </source>
</reference>
<sequence length="43" mass="5226">MRKVRKRSFAQLLHENKQELLNDKEALDKLEERLEARMSREEG</sequence>
<proteinExistence type="predicted"/>
<evidence type="ECO:0000256" key="1">
    <source>
        <dbReference type="SAM" id="Coils"/>
    </source>
</evidence>
<gene>
    <name evidence="2" type="ORF">SAMN02745910_02612</name>
</gene>
<keyword evidence="1" id="KW-0175">Coiled coil</keyword>
<evidence type="ECO:0000313" key="2">
    <source>
        <dbReference type="EMBL" id="SFQ66328.1"/>
    </source>
</evidence>
<dbReference type="Proteomes" id="UP000182762">
    <property type="component" value="Unassembled WGS sequence"/>
</dbReference>
<evidence type="ECO:0000313" key="3">
    <source>
        <dbReference type="Proteomes" id="UP000182762"/>
    </source>
</evidence>
<dbReference type="InterPro" id="IPR025004">
    <property type="entry name" value="SenN/SenS"/>
</dbReference>
<feature type="coiled-coil region" evidence="1">
    <location>
        <begin position="10"/>
        <end position="37"/>
    </location>
</feature>
<comment type="caution">
    <text evidence="2">The sequence shown here is derived from an EMBL/GenBank/DDBJ whole genome shotgun (WGS) entry which is preliminary data.</text>
</comment>
<keyword evidence="3" id="KW-1185">Reference proteome</keyword>
<name>A0A1I6AC79_9BACI</name>
<dbReference type="EMBL" id="FOXX01000006">
    <property type="protein sequence ID" value="SFQ66328.1"/>
    <property type="molecule type" value="Genomic_DNA"/>
</dbReference>
<protein>
    <submittedName>
        <fullName evidence="2">Fur-regulated basic protein B</fullName>
    </submittedName>
</protein>
<dbReference type="RefSeq" id="WP_074842831.1">
    <property type="nucleotide sequence ID" value="NZ_FOXX01000006.1"/>
</dbReference>
<organism evidence="2 3">
    <name type="scientific">Priestia endophytica DSM 13796</name>
    <dbReference type="NCBI Taxonomy" id="1121089"/>
    <lineage>
        <taxon>Bacteria</taxon>
        <taxon>Bacillati</taxon>
        <taxon>Bacillota</taxon>
        <taxon>Bacilli</taxon>
        <taxon>Bacillales</taxon>
        <taxon>Bacillaceae</taxon>
        <taxon>Priestia</taxon>
    </lineage>
</organism>
<accession>A0A1I6AC79</accession>
<dbReference type="Pfam" id="PF13040">
    <property type="entry name" value="Fur_reg_FbpB"/>
    <property type="match status" value="1"/>
</dbReference>